<gene>
    <name evidence="2" type="ORF">PAPYR_4581</name>
</gene>
<keyword evidence="3" id="KW-1185">Reference proteome</keyword>
<accession>A0ABQ8UJW2</accession>
<evidence type="ECO:0000313" key="2">
    <source>
        <dbReference type="EMBL" id="KAJ4459521.1"/>
    </source>
</evidence>
<evidence type="ECO:0000256" key="1">
    <source>
        <dbReference type="SAM" id="MobiDB-lite"/>
    </source>
</evidence>
<feature type="compositionally biased region" description="Low complexity" evidence="1">
    <location>
        <begin position="248"/>
        <end position="257"/>
    </location>
</feature>
<sequence length="327" mass="35338">MDPEIELGTPTSENQHLIQLSSLILFLSLSIACSGRDRCVLLLSDSEYAVGALCRATCLTQSQQEVLRLRDELELDVGQASTATHRTLVRGSSQPDRSASRRAGMRKAAVGGRGPSWQPDALLFSTNSADGDDGRGPRGEGISSWSTVRLQGIRVSEMGLHPLCFFASILYNTLKILEKNYHKTTNAELIDANPAHRAPTRLYLLPQVSTCSQPRILLPLLPTPGWRFPAHFPSTSMQPGPRPGDRVPLPQQPRRLPTSSDGDRESVAFESAGVAHGLLALIHSAAVLLADIIFAHVRPGPQPAPVLPPCHNLVHLSDDLFLVGGAL</sequence>
<feature type="compositionally biased region" description="Polar residues" evidence="1">
    <location>
        <begin position="87"/>
        <end position="97"/>
    </location>
</feature>
<dbReference type="Proteomes" id="UP001141327">
    <property type="component" value="Unassembled WGS sequence"/>
</dbReference>
<feature type="region of interest" description="Disordered" evidence="1">
    <location>
        <begin position="87"/>
        <end position="120"/>
    </location>
</feature>
<protein>
    <submittedName>
        <fullName evidence="2">Uncharacterized protein</fullName>
    </submittedName>
</protein>
<dbReference type="EMBL" id="JAPMOS010000019">
    <property type="protein sequence ID" value="KAJ4459521.1"/>
    <property type="molecule type" value="Genomic_DNA"/>
</dbReference>
<proteinExistence type="predicted"/>
<comment type="caution">
    <text evidence="2">The sequence shown here is derived from an EMBL/GenBank/DDBJ whole genome shotgun (WGS) entry which is preliminary data.</text>
</comment>
<organism evidence="2 3">
    <name type="scientific">Paratrimastix pyriformis</name>
    <dbReference type="NCBI Taxonomy" id="342808"/>
    <lineage>
        <taxon>Eukaryota</taxon>
        <taxon>Metamonada</taxon>
        <taxon>Preaxostyla</taxon>
        <taxon>Paratrimastigidae</taxon>
        <taxon>Paratrimastix</taxon>
    </lineage>
</organism>
<evidence type="ECO:0000313" key="3">
    <source>
        <dbReference type="Proteomes" id="UP001141327"/>
    </source>
</evidence>
<feature type="region of interest" description="Disordered" evidence="1">
    <location>
        <begin position="232"/>
        <end position="264"/>
    </location>
</feature>
<reference evidence="2" key="1">
    <citation type="journal article" date="2022" name="bioRxiv">
        <title>Genomics of Preaxostyla Flagellates Illuminates Evolutionary Transitions and the Path Towards Mitochondrial Loss.</title>
        <authorList>
            <person name="Novak L.V.F."/>
            <person name="Treitli S.C."/>
            <person name="Pyrih J."/>
            <person name="Halakuc P."/>
            <person name="Pipaliya S.V."/>
            <person name="Vacek V."/>
            <person name="Brzon O."/>
            <person name="Soukal P."/>
            <person name="Eme L."/>
            <person name="Dacks J.B."/>
            <person name="Karnkowska A."/>
            <person name="Elias M."/>
            <person name="Hampl V."/>
        </authorList>
    </citation>
    <scope>NUCLEOTIDE SEQUENCE</scope>
    <source>
        <strain evidence="2">RCP-MX</strain>
    </source>
</reference>
<name>A0ABQ8UJW2_9EUKA</name>